<keyword evidence="2" id="KW-1185">Reference proteome</keyword>
<feature type="non-terminal residue" evidence="1">
    <location>
        <position position="1"/>
    </location>
</feature>
<sequence length="234" mass="24309">LFPGVESALDRLQTDVPAVTSFVSDLAATLGRLADDAAAALVGDDMEAFISYVRSDTVPMMDSWARSTGNVVVGLGQLMAGLAPLSRDFTFGFEDMTRAFADWATELTATDGYRDFIEYVRDTGPDVLDLLGTTASTLISVGRAASPVGEALLPVLTQFVELVGQIADSPIGGPLLAGTAALMAFGRAADIASGFAARFETRTEAVTSAARTMTRTLAAGAGLSLFIAGIQEAD</sequence>
<dbReference type="AlphaFoldDB" id="A0A9X2DC49"/>
<evidence type="ECO:0000313" key="1">
    <source>
        <dbReference type="EMBL" id="MCM0622894.1"/>
    </source>
</evidence>
<evidence type="ECO:0000313" key="2">
    <source>
        <dbReference type="Proteomes" id="UP001139485"/>
    </source>
</evidence>
<feature type="non-terminal residue" evidence="1">
    <location>
        <position position="234"/>
    </location>
</feature>
<name>A0A9X2DC49_9ACTN</name>
<proteinExistence type="predicted"/>
<reference evidence="1" key="1">
    <citation type="submission" date="2022-05" db="EMBL/GenBank/DDBJ databases">
        <authorList>
            <person name="Tuo L."/>
        </authorList>
    </citation>
    <scope>NUCLEOTIDE SEQUENCE</scope>
    <source>
        <strain evidence="1">BSK12Z-4</strain>
    </source>
</reference>
<dbReference type="EMBL" id="JAMOIL010000072">
    <property type="protein sequence ID" value="MCM0622894.1"/>
    <property type="molecule type" value="Genomic_DNA"/>
</dbReference>
<dbReference type="RefSeq" id="WP_250829040.1">
    <property type="nucleotide sequence ID" value="NZ_JAMOIL010000072.1"/>
</dbReference>
<dbReference type="Proteomes" id="UP001139485">
    <property type="component" value="Unassembled WGS sequence"/>
</dbReference>
<accession>A0A9X2DC49</accession>
<gene>
    <name evidence="1" type="ORF">M8330_21655</name>
</gene>
<organism evidence="1 2">
    <name type="scientific">Nocardioides bruguierae</name>
    <dbReference type="NCBI Taxonomy" id="2945102"/>
    <lineage>
        <taxon>Bacteria</taxon>
        <taxon>Bacillati</taxon>
        <taxon>Actinomycetota</taxon>
        <taxon>Actinomycetes</taxon>
        <taxon>Propionibacteriales</taxon>
        <taxon>Nocardioidaceae</taxon>
        <taxon>Nocardioides</taxon>
    </lineage>
</organism>
<protein>
    <submittedName>
        <fullName evidence="1">Uncharacterized protein</fullName>
    </submittedName>
</protein>
<comment type="caution">
    <text evidence="1">The sequence shown here is derived from an EMBL/GenBank/DDBJ whole genome shotgun (WGS) entry which is preliminary data.</text>
</comment>